<dbReference type="CDD" id="cd00077">
    <property type="entry name" value="HDc"/>
    <property type="match status" value="1"/>
</dbReference>
<dbReference type="AlphaFoldDB" id="A0A917G7F9"/>
<proteinExistence type="predicted"/>
<organism evidence="3 4">
    <name type="scientific">Paenibacillus abyssi</name>
    <dbReference type="NCBI Taxonomy" id="1340531"/>
    <lineage>
        <taxon>Bacteria</taxon>
        <taxon>Bacillati</taxon>
        <taxon>Bacillota</taxon>
        <taxon>Bacilli</taxon>
        <taxon>Bacillales</taxon>
        <taxon>Paenibacillaceae</taxon>
        <taxon>Paenibacillus</taxon>
    </lineage>
</organism>
<feature type="domain" description="HD" evidence="1">
    <location>
        <begin position="120"/>
        <end position="243"/>
    </location>
</feature>
<dbReference type="PROSITE" id="PS51832">
    <property type="entry name" value="HD_GYP"/>
    <property type="match status" value="1"/>
</dbReference>
<name>A0A917G7F9_9BACL</name>
<keyword evidence="4" id="KW-1185">Reference proteome</keyword>
<dbReference type="PANTHER" id="PTHR43155">
    <property type="entry name" value="CYCLIC DI-GMP PHOSPHODIESTERASE PA4108-RELATED"/>
    <property type="match status" value="1"/>
</dbReference>
<reference evidence="3" key="1">
    <citation type="journal article" date="2014" name="Int. J. Syst. Evol. Microbiol.">
        <title>Complete genome sequence of Corynebacterium casei LMG S-19264T (=DSM 44701T), isolated from a smear-ripened cheese.</title>
        <authorList>
            <consortium name="US DOE Joint Genome Institute (JGI-PGF)"/>
            <person name="Walter F."/>
            <person name="Albersmeier A."/>
            <person name="Kalinowski J."/>
            <person name="Ruckert C."/>
        </authorList>
    </citation>
    <scope>NUCLEOTIDE SEQUENCE</scope>
    <source>
        <strain evidence="3">CGMCC 1.12987</strain>
    </source>
</reference>
<dbReference type="Pfam" id="PF13487">
    <property type="entry name" value="HD_5"/>
    <property type="match status" value="1"/>
</dbReference>
<dbReference type="RefSeq" id="WP_188533591.1">
    <property type="nucleotide sequence ID" value="NZ_BMGR01000023.1"/>
</dbReference>
<feature type="domain" description="HD-GYP" evidence="2">
    <location>
        <begin position="98"/>
        <end position="294"/>
    </location>
</feature>
<dbReference type="InterPro" id="IPR037522">
    <property type="entry name" value="HD_GYP_dom"/>
</dbReference>
<reference evidence="3" key="2">
    <citation type="submission" date="2020-09" db="EMBL/GenBank/DDBJ databases">
        <authorList>
            <person name="Sun Q."/>
            <person name="Zhou Y."/>
        </authorList>
    </citation>
    <scope>NUCLEOTIDE SEQUENCE</scope>
    <source>
        <strain evidence="3">CGMCC 1.12987</strain>
    </source>
</reference>
<dbReference type="SUPFAM" id="SSF109604">
    <property type="entry name" value="HD-domain/PDEase-like"/>
    <property type="match status" value="1"/>
</dbReference>
<sequence>MKENDSRLHLYAGMKVNKNIYNRLGVLVIPRSTLLTQKDIALLIQQDILIADGDVEKLSTLNLVDSAIQEIKYAFAKIRDTEQIPLDHIYKKVIPIIVEMSHHQQLKEILSHLENHDEYTYRHSIGVALIARLIGKAKGFNTFDLLELTISGFLHDIGKTQVPSELINKPGKLTSEEFELVKEHTVHGFQLLRNTSGISYRHAIVALQHHEREDGSGYPFGLKGEEIDPFSKIVAVADVFHAMISKRNYKDPVPFYKVLQEMSHNAYGTLEPDITLCFMSRIMEMLIGNTVILSNGVKGKIIMISPDDPVNPLIEVNGRYIDLSKDKSIGIERIL</sequence>
<evidence type="ECO:0000259" key="1">
    <source>
        <dbReference type="PROSITE" id="PS51831"/>
    </source>
</evidence>
<evidence type="ECO:0000313" key="3">
    <source>
        <dbReference type="EMBL" id="GGG25656.1"/>
    </source>
</evidence>
<evidence type="ECO:0000313" key="4">
    <source>
        <dbReference type="Proteomes" id="UP000644756"/>
    </source>
</evidence>
<dbReference type="Gene3D" id="1.10.3210.10">
    <property type="entry name" value="Hypothetical protein af1432"/>
    <property type="match status" value="1"/>
</dbReference>
<dbReference type="InterPro" id="IPR006674">
    <property type="entry name" value="HD_domain"/>
</dbReference>
<protein>
    <recommendedName>
        <fullName evidence="5">HD-GYP domain-containing protein</fullName>
    </recommendedName>
</protein>
<dbReference type="Proteomes" id="UP000644756">
    <property type="component" value="Unassembled WGS sequence"/>
</dbReference>
<evidence type="ECO:0000259" key="2">
    <source>
        <dbReference type="PROSITE" id="PS51832"/>
    </source>
</evidence>
<dbReference type="PANTHER" id="PTHR43155:SF2">
    <property type="entry name" value="CYCLIC DI-GMP PHOSPHODIESTERASE PA4108"/>
    <property type="match status" value="1"/>
</dbReference>
<comment type="caution">
    <text evidence="3">The sequence shown here is derived from an EMBL/GenBank/DDBJ whole genome shotgun (WGS) entry which is preliminary data.</text>
</comment>
<dbReference type="PROSITE" id="PS51831">
    <property type="entry name" value="HD"/>
    <property type="match status" value="1"/>
</dbReference>
<evidence type="ECO:0008006" key="5">
    <source>
        <dbReference type="Google" id="ProtNLM"/>
    </source>
</evidence>
<gene>
    <name evidence="3" type="ORF">GCM10010916_47620</name>
</gene>
<dbReference type="EMBL" id="BMGR01000023">
    <property type="protein sequence ID" value="GGG25656.1"/>
    <property type="molecule type" value="Genomic_DNA"/>
</dbReference>
<dbReference type="SMART" id="SM00471">
    <property type="entry name" value="HDc"/>
    <property type="match status" value="1"/>
</dbReference>
<dbReference type="InterPro" id="IPR003607">
    <property type="entry name" value="HD/PDEase_dom"/>
</dbReference>
<accession>A0A917G7F9</accession>